<evidence type="ECO:0000256" key="3">
    <source>
        <dbReference type="ARBA" id="ARBA00023125"/>
    </source>
</evidence>
<accession>A0A1H3KH46</accession>
<proteinExistence type="inferred from homology"/>
<dbReference type="OrthoDB" id="9785974at2"/>
<dbReference type="GO" id="GO:0003677">
    <property type="term" value="F:DNA binding"/>
    <property type="evidence" value="ECO:0007669"/>
    <property type="project" value="UniProtKB-KW"/>
</dbReference>
<evidence type="ECO:0000259" key="5">
    <source>
        <dbReference type="PROSITE" id="PS50931"/>
    </source>
</evidence>
<dbReference type="GO" id="GO:0005829">
    <property type="term" value="C:cytosol"/>
    <property type="evidence" value="ECO:0007669"/>
    <property type="project" value="TreeGrafter"/>
</dbReference>
<dbReference type="InterPro" id="IPR036388">
    <property type="entry name" value="WH-like_DNA-bd_sf"/>
</dbReference>
<reference evidence="7" key="1">
    <citation type="submission" date="2016-10" db="EMBL/GenBank/DDBJ databases">
        <authorList>
            <person name="Varghese N."/>
            <person name="Submissions S."/>
        </authorList>
    </citation>
    <scope>NUCLEOTIDE SEQUENCE [LARGE SCALE GENOMIC DNA]</scope>
    <source>
        <strain evidence="7">CGMCC 4.3530</strain>
    </source>
</reference>
<comment type="similarity">
    <text evidence="1">Belongs to the LysR transcriptional regulatory family.</text>
</comment>
<protein>
    <submittedName>
        <fullName evidence="6">Transcriptional regulator, LysR family</fullName>
    </submittedName>
</protein>
<dbReference type="PANTHER" id="PTHR30419:SF2">
    <property type="entry name" value="LYSR FAMILY TRANSCRIPTIONAL REGULATOR"/>
    <property type="match status" value="1"/>
</dbReference>
<dbReference type="Proteomes" id="UP000199529">
    <property type="component" value="Unassembled WGS sequence"/>
</dbReference>
<dbReference type="InterPro" id="IPR005119">
    <property type="entry name" value="LysR_subst-bd"/>
</dbReference>
<dbReference type="InterPro" id="IPR000847">
    <property type="entry name" value="LysR_HTH_N"/>
</dbReference>
<evidence type="ECO:0000313" key="7">
    <source>
        <dbReference type="Proteomes" id="UP000199529"/>
    </source>
</evidence>
<dbReference type="GO" id="GO:0003700">
    <property type="term" value="F:DNA-binding transcription factor activity"/>
    <property type="evidence" value="ECO:0007669"/>
    <property type="project" value="InterPro"/>
</dbReference>
<evidence type="ECO:0000256" key="2">
    <source>
        <dbReference type="ARBA" id="ARBA00023015"/>
    </source>
</evidence>
<organism evidence="6 7">
    <name type="scientific">Saccharopolyspora shandongensis</name>
    <dbReference type="NCBI Taxonomy" id="418495"/>
    <lineage>
        <taxon>Bacteria</taxon>
        <taxon>Bacillati</taxon>
        <taxon>Actinomycetota</taxon>
        <taxon>Actinomycetes</taxon>
        <taxon>Pseudonocardiales</taxon>
        <taxon>Pseudonocardiaceae</taxon>
        <taxon>Saccharopolyspora</taxon>
    </lineage>
</organism>
<keyword evidence="2" id="KW-0805">Transcription regulation</keyword>
<dbReference type="Gene3D" id="1.10.10.10">
    <property type="entry name" value="Winged helix-like DNA-binding domain superfamily/Winged helix DNA-binding domain"/>
    <property type="match status" value="1"/>
</dbReference>
<gene>
    <name evidence="6" type="ORF">SAMN05216215_102824</name>
</gene>
<keyword evidence="4" id="KW-0804">Transcription</keyword>
<dbReference type="RefSeq" id="WP_093270239.1">
    <property type="nucleotide sequence ID" value="NZ_FNOK01000028.1"/>
</dbReference>
<dbReference type="Gene3D" id="3.40.190.290">
    <property type="match status" value="1"/>
</dbReference>
<keyword evidence="7" id="KW-1185">Reference proteome</keyword>
<name>A0A1H3KH46_9PSEU</name>
<dbReference type="Pfam" id="PF00126">
    <property type="entry name" value="HTH_1"/>
    <property type="match status" value="1"/>
</dbReference>
<dbReference type="SUPFAM" id="SSF46785">
    <property type="entry name" value="Winged helix' DNA-binding domain"/>
    <property type="match status" value="1"/>
</dbReference>
<keyword evidence="3" id="KW-0238">DNA-binding</keyword>
<dbReference type="PROSITE" id="PS50931">
    <property type="entry name" value="HTH_LYSR"/>
    <property type="match status" value="1"/>
</dbReference>
<evidence type="ECO:0000313" key="6">
    <source>
        <dbReference type="EMBL" id="SDY50914.1"/>
    </source>
</evidence>
<dbReference type="InterPro" id="IPR050950">
    <property type="entry name" value="HTH-type_LysR_regulators"/>
</dbReference>
<dbReference type="PANTHER" id="PTHR30419">
    <property type="entry name" value="HTH-TYPE TRANSCRIPTIONAL REGULATOR YBHD"/>
    <property type="match status" value="1"/>
</dbReference>
<dbReference type="SUPFAM" id="SSF53850">
    <property type="entry name" value="Periplasmic binding protein-like II"/>
    <property type="match status" value="1"/>
</dbReference>
<dbReference type="STRING" id="418495.SAMN05216215_102824"/>
<dbReference type="Pfam" id="PF03466">
    <property type="entry name" value="LysR_substrate"/>
    <property type="match status" value="1"/>
</dbReference>
<sequence length="295" mass="31144">MRYDLVDLRLFSSIVAEGSITAGAEAVHLSLASASARVRSLEQHAGMTLLVRERRGVRPTPAGAALARHAREVLASTARLDGAVTSYARASTTPLVLLAGTSAMHRLVPKALSSFLTDRANVDVVVHENHSARSVQILVNGEADLGIVLESETRNSGLDVDALCDDSLVVIGSPGGVLTGRRSPISFAEVAEHPMVGLNTDSSLQRTIATNLDARGPTPRYRTLVPSLRTVVALAAAGMGLAIVPRRAITFDRSLDICDLNESWAHRRLVLAWGAATDRSSPTAASLAESIYGAT</sequence>
<dbReference type="InterPro" id="IPR036390">
    <property type="entry name" value="WH_DNA-bd_sf"/>
</dbReference>
<evidence type="ECO:0000256" key="4">
    <source>
        <dbReference type="ARBA" id="ARBA00023163"/>
    </source>
</evidence>
<dbReference type="EMBL" id="FNOK01000028">
    <property type="protein sequence ID" value="SDY50914.1"/>
    <property type="molecule type" value="Genomic_DNA"/>
</dbReference>
<evidence type="ECO:0000256" key="1">
    <source>
        <dbReference type="ARBA" id="ARBA00009437"/>
    </source>
</evidence>
<feature type="domain" description="HTH lysR-type" evidence="5">
    <location>
        <begin position="1"/>
        <end position="60"/>
    </location>
</feature>
<dbReference type="AlphaFoldDB" id="A0A1H3KH46"/>